<name>A0A9W7ENA5_9STRA</name>
<organism evidence="1 2">
    <name type="scientific">Triparma strigata</name>
    <dbReference type="NCBI Taxonomy" id="1606541"/>
    <lineage>
        <taxon>Eukaryota</taxon>
        <taxon>Sar</taxon>
        <taxon>Stramenopiles</taxon>
        <taxon>Ochrophyta</taxon>
        <taxon>Bolidophyceae</taxon>
        <taxon>Parmales</taxon>
        <taxon>Triparmaceae</taxon>
        <taxon>Triparma</taxon>
    </lineage>
</organism>
<dbReference type="EMBL" id="BRXY01000321">
    <property type="protein sequence ID" value="GMH86974.1"/>
    <property type="molecule type" value="Genomic_DNA"/>
</dbReference>
<gene>
    <name evidence="1" type="ORF">TrST_g4858</name>
</gene>
<comment type="caution">
    <text evidence="1">The sequence shown here is derived from an EMBL/GenBank/DDBJ whole genome shotgun (WGS) entry which is preliminary data.</text>
</comment>
<dbReference type="AlphaFoldDB" id="A0A9W7ENA5"/>
<sequence length="254" mass="29721">MLCFGKMGMEESAGRVWRRAVEEGVVDEKLFLYYLVGFFEKMELDKVYEGYNLLKTARRESLPNFTGVRTLPESCLSPEKFDAEGVAIVGMVKMVWKVDRDPDKVWDGLNGRTKEEKTRRKIWRWACRIWFGIPRDKRTSELLAIVVEGIRRGSVLHARERGEMRQADLENQLESFNLRLDRILEEDEGIISDEVLYKIVSIYCNISAYDDANIMMRRIKDGQWRRKAEEEVAESAGRVGDWKRVHKFLGGWKD</sequence>
<protein>
    <submittedName>
        <fullName evidence="1">Uncharacterized protein</fullName>
    </submittedName>
</protein>
<reference evidence="2" key="1">
    <citation type="journal article" date="2023" name="Commun. Biol.">
        <title>Genome analysis of Parmales, the sister group of diatoms, reveals the evolutionary specialization of diatoms from phago-mixotrophs to photoautotrophs.</title>
        <authorList>
            <person name="Ban H."/>
            <person name="Sato S."/>
            <person name="Yoshikawa S."/>
            <person name="Yamada K."/>
            <person name="Nakamura Y."/>
            <person name="Ichinomiya M."/>
            <person name="Sato N."/>
            <person name="Blanc-Mathieu R."/>
            <person name="Endo H."/>
            <person name="Kuwata A."/>
            <person name="Ogata H."/>
        </authorList>
    </citation>
    <scope>NUCLEOTIDE SEQUENCE [LARGE SCALE GENOMIC DNA]</scope>
    <source>
        <strain evidence="2">NIES 3701</strain>
    </source>
</reference>
<proteinExistence type="predicted"/>
<evidence type="ECO:0000313" key="1">
    <source>
        <dbReference type="EMBL" id="GMH86974.1"/>
    </source>
</evidence>
<keyword evidence="2" id="KW-1185">Reference proteome</keyword>
<dbReference type="OrthoDB" id="10625439at2759"/>
<dbReference type="Proteomes" id="UP001165085">
    <property type="component" value="Unassembled WGS sequence"/>
</dbReference>
<evidence type="ECO:0000313" key="2">
    <source>
        <dbReference type="Proteomes" id="UP001165085"/>
    </source>
</evidence>
<accession>A0A9W7ENA5</accession>